<dbReference type="InterPro" id="IPR021917">
    <property type="entry name" value="Unchr_Zn-peptidase-like"/>
</dbReference>
<protein>
    <recommendedName>
        <fullName evidence="3">Zinc metalloproteinase</fullName>
    </recommendedName>
</protein>
<dbReference type="Proteomes" id="UP000324629">
    <property type="component" value="Unassembled WGS sequence"/>
</dbReference>
<dbReference type="AlphaFoldDB" id="A0A5J4NYE4"/>
<dbReference type="InterPro" id="IPR053002">
    <property type="entry name" value="Metalloproteinase_M10B"/>
</dbReference>
<proteinExistence type="predicted"/>
<evidence type="ECO:0008006" key="3">
    <source>
        <dbReference type="Google" id="ProtNLM"/>
    </source>
</evidence>
<dbReference type="PANTHER" id="PTHR21054:SF2">
    <property type="entry name" value="MIP04191P"/>
    <property type="match status" value="1"/>
</dbReference>
<sequence length="423" mass="47849">MFQLWNAHDLLHVCYPLFQLKGKLDPFCGCVQIVVSVDRLSTSTCWNLCHSLFKAFVALFPGCNLIRISCQHSWVELRLVYELLHKPERVVQPIYVVCCDESGTFQTATDSPSCNLESALKRIGFGIRLLQTLTAESLYSEYGKRCTFLCTEDPNYESLAHVPCWLHRSNFTQLEVYTAAPKVIWSKLARELRSTYPDQFETTIWVAFMACTRYEAPLSENRELMYEEMQRMTKANFALGAGGLALLGTATLHAWPEDLDSLTRALSDTRRLQHMGVMDDTAYRHTFWAAFATGLGSVWHELGHCFGLDHSPIGIMNRGGDDVHLCLGFPPLGSCCGSGCEQSERPSVFASLLLNAPRPLPTAIQFQRYTLLYQPLSNTVKQMSTKVNFWAPCHSLWHQGSAFWGSAHVTKLLRSPWIVFAER</sequence>
<dbReference type="PANTHER" id="PTHR21054">
    <property type="entry name" value="ZINC METALLOPROTEINASE-RELATED"/>
    <property type="match status" value="1"/>
</dbReference>
<evidence type="ECO:0000313" key="1">
    <source>
        <dbReference type="EMBL" id="KAA3680747.1"/>
    </source>
</evidence>
<accession>A0A5J4NYE4</accession>
<gene>
    <name evidence="1" type="ORF">DEA37_0012502</name>
</gene>
<evidence type="ECO:0000313" key="2">
    <source>
        <dbReference type="Proteomes" id="UP000324629"/>
    </source>
</evidence>
<comment type="caution">
    <text evidence="1">The sequence shown here is derived from an EMBL/GenBank/DDBJ whole genome shotgun (WGS) entry which is preliminary data.</text>
</comment>
<dbReference type="Pfam" id="PF12044">
    <property type="entry name" value="Metallopep"/>
    <property type="match status" value="1"/>
</dbReference>
<dbReference type="SUPFAM" id="SSF55486">
    <property type="entry name" value="Metalloproteases ('zincins'), catalytic domain"/>
    <property type="match status" value="1"/>
</dbReference>
<name>A0A5J4NYE4_9TREM</name>
<dbReference type="EMBL" id="QNGE01000360">
    <property type="protein sequence ID" value="KAA3680747.1"/>
    <property type="molecule type" value="Genomic_DNA"/>
</dbReference>
<reference evidence="1 2" key="1">
    <citation type="journal article" date="2019" name="Gigascience">
        <title>Whole-genome sequence of the oriental lung fluke Paragonimus westermani.</title>
        <authorList>
            <person name="Oey H."/>
            <person name="Zakrzewski M."/>
            <person name="Narain K."/>
            <person name="Devi K.R."/>
            <person name="Agatsuma T."/>
            <person name="Nawaratna S."/>
            <person name="Gobert G.N."/>
            <person name="Jones M.K."/>
            <person name="Ragan M.A."/>
            <person name="McManus D.P."/>
            <person name="Krause L."/>
        </authorList>
    </citation>
    <scope>NUCLEOTIDE SEQUENCE [LARGE SCALE GENOMIC DNA]</scope>
    <source>
        <strain evidence="1 2">IND2009</strain>
    </source>
</reference>
<keyword evidence="2" id="KW-1185">Reference proteome</keyword>
<organism evidence="1 2">
    <name type="scientific">Paragonimus westermani</name>
    <dbReference type="NCBI Taxonomy" id="34504"/>
    <lineage>
        <taxon>Eukaryota</taxon>
        <taxon>Metazoa</taxon>
        <taxon>Spiralia</taxon>
        <taxon>Lophotrochozoa</taxon>
        <taxon>Platyhelminthes</taxon>
        <taxon>Trematoda</taxon>
        <taxon>Digenea</taxon>
        <taxon>Plagiorchiida</taxon>
        <taxon>Troglotremata</taxon>
        <taxon>Troglotrematidae</taxon>
        <taxon>Paragonimus</taxon>
    </lineage>
</organism>